<keyword evidence="1" id="KW-1133">Transmembrane helix</keyword>
<gene>
    <name evidence="2" type="ORF">ORAREDHAP_LOCUS13149</name>
</gene>
<feature type="transmembrane region" description="Helical" evidence="1">
    <location>
        <begin position="30"/>
        <end position="63"/>
    </location>
</feature>
<dbReference type="AlphaFoldDB" id="A0A6J5WHA9"/>
<proteinExistence type="predicted"/>
<keyword evidence="3" id="KW-1185">Reference proteome</keyword>
<keyword evidence="1" id="KW-0472">Membrane</keyword>
<evidence type="ECO:0000256" key="1">
    <source>
        <dbReference type="SAM" id="Phobius"/>
    </source>
</evidence>
<dbReference type="EMBL" id="CAEKKB010000002">
    <property type="protein sequence ID" value="CAB4299277.1"/>
    <property type="molecule type" value="Genomic_DNA"/>
</dbReference>
<dbReference type="Proteomes" id="UP000507245">
    <property type="component" value="Unassembled WGS sequence"/>
</dbReference>
<evidence type="ECO:0000313" key="2">
    <source>
        <dbReference type="EMBL" id="CAB4299277.1"/>
    </source>
</evidence>
<protein>
    <submittedName>
        <fullName evidence="2">Uncharacterized protein</fullName>
    </submittedName>
</protein>
<sequence>MNLEWGSSDIKKGRLAEASVGDGGRISVNLPLSLCLCLFLSLSISVSLCLANVAGCAAGRGMVGEAMNSRRRHGCLDKFLAQR</sequence>
<accession>A0A6J5WHA9</accession>
<evidence type="ECO:0000313" key="3">
    <source>
        <dbReference type="Proteomes" id="UP000507245"/>
    </source>
</evidence>
<organism evidence="2 3">
    <name type="scientific">Prunus armeniaca</name>
    <name type="common">Apricot</name>
    <name type="synonym">Armeniaca vulgaris</name>
    <dbReference type="NCBI Taxonomy" id="36596"/>
    <lineage>
        <taxon>Eukaryota</taxon>
        <taxon>Viridiplantae</taxon>
        <taxon>Streptophyta</taxon>
        <taxon>Embryophyta</taxon>
        <taxon>Tracheophyta</taxon>
        <taxon>Spermatophyta</taxon>
        <taxon>Magnoliopsida</taxon>
        <taxon>eudicotyledons</taxon>
        <taxon>Gunneridae</taxon>
        <taxon>Pentapetalae</taxon>
        <taxon>rosids</taxon>
        <taxon>fabids</taxon>
        <taxon>Rosales</taxon>
        <taxon>Rosaceae</taxon>
        <taxon>Amygdaloideae</taxon>
        <taxon>Amygdaleae</taxon>
        <taxon>Prunus</taxon>
    </lineage>
</organism>
<reference evidence="3" key="1">
    <citation type="journal article" date="2020" name="Genome Biol.">
        <title>Gamete binning: chromosome-level and haplotype-resolved genome assembly enabled by high-throughput single-cell sequencing of gamete genomes.</title>
        <authorList>
            <person name="Campoy J.A."/>
            <person name="Sun H."/>
            <person name="Goel M."/>
            <person name="Jiao W.-B."/>
            <person name="Folz-Donahue K."/>
            <person name="Wang N."/>
            <person name="Rubio M."/>
            <person name="Liu C."/>
            <person name="Kukat C."/>
            <person name="Ruiz D."/>
            <person name="Huettel B."/>
            <person name="Schneeberger K."/>
        </authorList>
    </citation>
    <scope>NUCLEOTIDE SEQUENCE [LARGE SCALE GENOMIC DNA]</scope>
    <source>
        <strain evidence="3">cv. Rojo Pasion</strain>
    </source>
</reference>
<keyword evidence="1" id="KW-0812">Transmembrane</keyword>
<name>A0A6J5WHA9_PRUAR</name>